<keyword evidence="4 9" id="KW-0378">Hydrolase</keyword>
<dbReference type="CDD" id="cd09722">
    <property type="entry name" value="Cas1_I-B"/>
    <property type="match status" value="1"/>
</dbReference>
<dbReference type="InterPro" id="IPR019858">
    <property type="entry name" value="CRISPR-assoc_Cas1_HMARI/TNEAP"/>
</dbReference>
<evidence type="ECO:0000256" key="2">
    <source>
        <dbReference type="ARBA" id="ARBA00022723"/>
    </source>
</evidence>
<evidence type="ECO:0000256" key="1">
    <source>
        <dbReference type="ARBA" id="ARBA00022722"/>
    </source>
</evidence>
<keyword evidence="2 9" id="KW-0479">Metal-binding</keyword>
<evidence type="ECO:0000256" key="7">
    <source>
        <dbReference type="ARBA" id="ARBA00023125"/>
    </source>
</evidence>
<keyword evidence="1 9" id="KW-0540">Nuclease</keyword>
<evidence type="ECO:0000256" key="4">
    <source>
        <dbReference type="ARBA" id="ARBA00022801"/>
    </source>
</evidence>
<feature type="binding site" evidence="9">
    <location>
        <position position="161"/>
    </location>
    <ligand>
        <name>Mn(2+)</name>
        <dbReference type="ChEBI" id="CHEBI:29035"/>
    </ligand>
</feature>
<evidence type="ECO:0000256" key="3">
    <source>
        <dbReference type="ARBA" id="ARBA00022759"/>
    </source>
</evidence>
<dbReference type="Pfam" id="PF01867">
    <property type="entry name" value="Cas_Cas1"/>
    <property type="match status" value="1"/>
</dbReference>
<keyword evidence="3 9" id="KW-0255">Endonuclease</keyword>
<proteinExistence type="inferred from homology"/>
<comment type="caution">
    <text evidence="10">The sequence shown here is derived from an EMBL/GenBank/DDBJ whole genome shotgun (WGS) entry which is preliminary data.</text>
</comment>
<evidence type="ECO:0000256" key="9">
    <source>
        <dbReference type="HAMAP-Rule" id="MF_01470"/>
    </source>
</evidence>
<dbReference type="InterPro" id="IPR042211">
    <property type="entry name" value="CRISPR-assoc_Cas1_N"/>
</dbReference>
<dbReference type="PANTHER" id="PTHR43219">
    <property type="entry name" value="CRISPR-ASSOCIATED ENDONUCLEASE CAS1"/>
    <property type="match status" value="1"/>
</dbReference>
<keyword evidence="8 9" id="KW-0464">Manganese</keyword>
<dbReference type="EC" id="3.1.-.-" evidence="9"/>
<comment type="similarity">
    <text evidence="9">Belongs to the CRISPR-associated endonuclease Cas1 family.</text>
</comment>
<evidence type="ECO:0000313" key="10">
    <source>
        <dbReference type="EMBL" id="MCS3920671.1"/>
    </source>
</evidence>
<dbReference type="Gene3D" id="3.100.10.20">
    <property type="entry name" value="CRISPR-associated endonuclease Cas1, N-terminal domain"/>
    <property type="match status" value="1"/>
</dbReference>
<keyword evidence="5 9" id="KW-0460">Magnesium</keyword>
<dbReference type="EMBL" id="JANUCP010000006">
    <property type="protein sequence ID" value="MCS3920671.1"/>
    <property type="molecule type" value="Genomic_DNA"/>
</dbReference>
<comment type="function">
    <text evidence="9">CRISPR (clustered regularly interspaced short palindromic repeat), is an adaptive immune system that provides protection against mobile genetic elements (viruses, transposable elements and conjugative plasmids). CRISPR clusters contain spacers, sequences complementary to antecedent mobile elements, and target invading nucleic acids. CRISPR clusters are transcribed and processed into CRISPR RNA (crRNA). Acts as a dsDNA endonuclease. Involved in the integration of spacer DNA into the CRISPR cassette.</text>
</comment>
<name>A0ABT2ERU5_9BACT</name>
<keyword evidence="7 9" id="KW-0238">DNA-binding</keyword>
<evidence type="ECO:0000256" key="8">
    <source>
        <dbReference type="ARBA" id="ARBA00023211"/>
    </source>
</evidence>
<dbReference type="NCBIfam" id="TIGR03641">
    <property type="entry name" value="cas1_HMARI"/>
    <property type="match status" value="1"/>
</dbReference>
<evidence type="ECO:0000256" key="5">
    <source>
        <dbReference type="ARBA" id="ARBA00022842"/>
    </source>
</evidence>
<dbReference type="PANTHER" id="PTHR43219:SF2">
    <property type="entry name" value="CRISPR-ASSOCIATED ENDONUCLEASE CAS1"/>
    <property type="match status" value="1"/>
</dbReference>
<sequence length="336" mass="39507">MAQTYYIFRSGRLKRRQNTIYLEQESDDGQVQRQPIPVENVRDLYLFGEIDLNTKLLSFLAQNEIVVHCFNYYGFYVGSFYPRESNVSGHLLVRQVEHYLDLQKRLTLAKEFVSGALFHIRRNLNYYRNRGKQVDEALEVVEACMERIDACRNVAELMSEEGRAREAYYSAFNEILDLEQPFEKRVRRPPDNMVNALLSFGNSLLYTAALSEIYVTQLNPTISYLHEPSQRRFSLALDLSEIFKPLIVDRVIFRLLNRGEISGDDFESVGGAKGVYLKEDARKKFVRAFEETLQTTIEHRQLKRSVSYRQLIRLEAYKLIRHLIGMEQYKALRAWW</sequence>
<dbReference type="HAMAP" id="MF_01470">
    <property type="entry name" value="Cas1"/>
    <property type="match status" value="1"/>
</dbReference>
<organism evidence="10 11">
    <name type="scientific">Candidatus Fervidibacter sacchari</name>
    <dbReference type="NCBI Taxonomy" id="1448929"/>
    <lineage>
        <taxon>Bacteria</taxon>
        <taxon>Candidatus Fervidibacterota</taxon>
        <taxon>Candidatus Fervidibacter</taxon>
    </lineage>
</organism>
<dbReference type="RefSeq" id="WP_259100645.1">
    <property type="nucleotide sequence ID" value="NZ_CP130454.1"/>
</dbReference>
<dbReference type="Gene3D" id="1.20.120.920">
    <property type="entry name" value="CRISPR-associated endonuclease Cas1, C-terminal domain"/>
    <property type="match status" value="1"/>
</dbReference>
<feature type="binding site" evidence="9">
    <location>
        <position position="241"/>
    </location>
    <ligand>
        <name>Mn(2+)</name>
        <dbReference type="ChEBI" id="CHEBI:29035"/>
    </ligand>
</feature>
<comment type="subunit">
    <text evidence="9">Homodimer, forms a heterotetramer with a Cas2 homodimer.</text>
</comment>
<reference evidence="10 11" key="1">
    <citation type="submission" date="2022-08" db="EMBL/GenBank/DDBJ databases">
        <title>Bacterial and archaeal communities from various locations to study Microbial Dark Matter (Phase II).</title>
        <authorList>
            <person name="Stepanauskas R."/>
        </authorList>
    </citation>
    <scope>NUCLEOTIDE SEQUENCE [LARGE SCALE GENOMIC DNA]</scope>
    <source>
        <strain evidence="10 11">PD1</strain>
    </source>
</reference>
<protein>
    <recommendedName>
        <fullName evidence="9">CRISPR-associated endonuclease Cas1</fullName>
        <ecNumber evidence="9">3.1.-.-</ecNumber>
    </recommendedName>
</protein>
<keyword evidence="6 9" id="KW-0051">Antiviral defense</keyword>
<dbReference type="Proteomes" id="UP001204798">
    <property type="component" value="Unassembled WGS sequence"/>
</dbReference>
<keyword evidence="11" id="KW-1185">Reference proteome</keyword>
<feature type="binding site" evidence="9">
    <location>
        <position position="226"/>
    </location>
    <ligand>
        <name>Mn(2+)</name>
        <dbReference type="ChEBI" id="CHEBI:29035"/>
    </ligand>
</feature>
<dbReference type="InterPro" id="IPR002729">
    <property type="entry name" value="CRISPR-assoc_Cas1"/>
</dbReference>
<accession>A0ABT2ERU5</accession>
<dbReference type="NCBIfam" id="TIGR00287">
    <property type="entry name" value="cas1"/>
    <property type="match status" value="1"/>
</dbReference>
<evidence type="ECO:0000313" key="11">
    <source>
        <dbReference type="Proteomes" id="UP001204798"/>
    </source>
</evidence>
<evidence type="ECO:0000256" key="6">
    <source>
        <dbReference type="ARBA" id="ARBA00023118"/>
    </source>
</evidence>
<gene>
    <name evidence="9" type="primary">cas1</name>
    <name evidence="10" type="ORF">M2350_003106</name>
</gene>
<comment type="cofactor">
    <cofactor evidence="9">
        <name>Mg(2+)</name>
        <dbReference type="ChEBI" id="CHEBI:18420"/>
    </cofactor>
    <cofactor evidence="9">
        <name>Mn(2+)</name>
        <dbReference type="ChEBI" id="CHEBI:29035"/>
    </cofactor>
</comment>
<dbReference type="InterPro" id="IPR042206">
    <property type="entry name" value="CRISPR-assoc_Cas1_C"/>
</dbReference>